<keyword evidence="4" id="KW-0119">Carbohydrate metabolism</keyword>
<evidence type="ECO:0000256" key="2">
    <source>
        <dbReference type="ARBA" id="ARBA00022525"/>
    </source>
</evidence>
<evidence type="ECO:0000256" key="5">
    <source>
        <dbReference type="ARBA" id="ARBA00023326"/>
    </source>
</evidence>
<organism evidence="9 10">
    <name type="scientific">Monosporascus cannonballus</name>
    <dbReference type="NCBI Taxonomy" id="155416"/>
    <lineage>
        <taxon>Eukaryota</taxon>
        <taxon>Fungi</taxon>
        <taxon>Dikarya</taxon>
        <taxon>Ascomycota</taxon>
        <taxon>Pezizomycotina</taxon>
        <taxon>Sordariomycetes</taxon>
        <taxon>Xylariomycetidae</taxon>
        <taxon>Xylariales</taxon>
        <taxon>Xylariales incertae sedis</taxon>
        <taxon>Monosporascus</taxon>
    </lineage>
</organism>
<dbReference type="Gene3D" id="2.160.20.10">
    <property type="entry name" value="Single-stranded right-handed beta-helix, Pectin lyase-like"/>
    <property type="match status" value="1"/>
</dbReference>
<dbReference type="EMBL" id="QJNS01000016">
    <property type="protein sequence ID" value="RYO93735.1"/>
    <property type="molecule type" value="Genomic_DNA"/>
</dbReference>
<evidence type="ECO:0000256" key="1">
    <source>
        <dbReference type="ARBA" id="ARBA00004613"/>
    </source>
</evidence>
<proteinExistence type="predicted"/>
<keyword evidence="3" id="KW-1015">Disulfide bond</keyword>
<evidence type="ECO:0000256" key="8">
    <source>
        <dbReference type="ARBA" id="ARBA00048766"/>
    </source>
</evidence>
<evidence type="ECO:0000256" key="4">
    <source>
        <dbReference type="ARBA" id="ARBA00023277"/>
    </source>
</evidence>
<evidence type="ECO:0000256" key="3">
    <source>
        <dbReference type="ARBA" id="ARBA00023157"/>
    </source>
</evidence>
<reference evidence="9 10" key="1">
    <citation type="submission" date="2018-06" db="EMBL/GenBank/DDBJ databases">
        <title>Complete Genomes of Monosporascus.</title>
        <authorList>
            <person name="Robinson A.J."/>
            <person name="Natvig D.O."/>
        </authorList>
    </citation>
    <scope>NUCLEOTIDE SEQUENCE [LARGE SCALE GENOMIC DNA]</scope>
    <source>
        <strain evidence="9 10">CBS 609.92</strain>
    </source>
</reference>
<dbReference type="PANTHER" id="PTHR31736">
    <property type="match status" value="1"/>
</dbReference>
<dbReference type="Proteomes" id="UP000294003">
    <property type="component" value="Unassembled WGS sequence"/>
</dbReference>
<name>A0ABY0HIB0_9PEZI</name>
<sequence>MYITAIILRLFPNVGVAASRGEGHLIEESKILGSGKQCAVWPRGDNQDDTPNILEAFGRCDHGGTVVIPEDAKYWIGTRKWTNHAVGIVFLGSGLSIDRHDTGLINGNGDAWYSAEQSKTRPGRPMSFDL</sequence>
<dbReference type="EC" id="3.2.1.67" evidence="7"/>
<comment type="catalytic activity">
    <reaction evidence="8">
        <text>[(1-&gt;4)-alpha-D-galacturonosyl](n) + H2O = alpha-D-galacturonate + [(1-&gt;4)-alpha-D-galacturonosyl](n-1)</text>
        <dbReference type="Rhea" id="RHEA:14117"/>
        <dbReference type="Rhea" id="RHEA-COMP:14570"/>
        <dbReference type="Rhea" id="RHEA-COMP:14572"/>
        <dbReference type="ChEBI" id="CHEBI:15377"/>
        <dbReference type="ChEBI" id="CHEBI:58658"/>
        <dbReference type="ChEBI" id="CHEBI:140523"/>
        <dbReference type="EC" id="3.2.1.67"/>
    </reaction>
</comment>
<gene>
    <name evidence="9" type="ORF">DL762_000940</name>
</gene>
<dbReference type="PANTHER" id="PTHR31736:SF12">
    <property type="entry name" value="EXO-POLYGALACTURONASE, PUTATIVE-RELATED"/>
    <property type="match status" value="1"/>
</dbReference>
<protein>
    <recommendedName>
        <fullName evidence="7">galacturonan 1,4-alpha-galacturonidase</fullName>
        <ecNumber evidence="7">3.2.1.67</ecNumber>
    </recommendedName>
</protein>
<dbReference type="InterPro" id="IPR012334">
    <property type="entry name" value="Pectin_lyas_fold"/>
</dbReference>
<keyword evidence="5" id="KW-0624">Polysaccharide degradation</keyword>
<accession>A0ABY0HIB0</accession>
<comment type="function">
    <text evidence="6">Specific in hydrolyzing the terminal glycosidic bond of polygalacturonic acid and oligogalacturonates.</text>
</comment>
<dbReference type="SUPFAM" id="SSF51126">
    <property type="entry name" value="Pectin lyase-like"/>
    <property type="match status" value="1"/>
</dbReference>
<keyword evidence="2" id="KW-0964">Secreted</keyword>
<comment type="caution">
    <text evidence="9">The sequence shown here is derived from an EMBL/GenBank/DDBJ whole genome shotgun (WGS) entry which is preliminary data.</text>
</comment>
<evidence type="ECO:0000256" key="6">
    <source>
        <dbReference type="ARBA" id="ARBA00037312"/>
    </source>
</evidence>
<evidence type="ECO:0000256" key="7">
    <source>
        <dbReference type="ARBA" id="ARBA00038933"/>
    </source>
</evidence>
<keyword evidence="10" id="KW-1185">Reference proteome</keyword>
<evidence type="ECO:0000313" key="9">
    <source>
        <dbReference type="EMBL" id="RYO93735.1"/>
    </source>
</evidence>
<comment type="subcellular location">
    <subcellularLocation>
        <location evidence="1">Secreted</location>
    </subcellularLocation>
</comment>
<evidence type="ECO:0000313" key="10">
    <source>
        <dbReference type="Proteomes" id="UP000294003"/>
    </source>
</evidence>
<dbReference type="InterPro" id="IPR011050">
    <property type="entry name" value="Pectin_lyase_fold/virulence"/>
</dbReference>